<gene>
    <name evidence="1" type="ORF">MSZNOR_0640</name>
</gene>
<keyword evidence="2" id="KW-1185">Reference proteome</keyword>
<name>A0ABN8X3B9_9GAMM</name>
<evidence type="ECO:0000313" key="2">
    <source>
        <dbReference type="Proteomes" id="UP001162030"/>
    </source>
</evidence>
<proteinExistence type="predicted"/>
<reference evidence="1 2" key="1">
    <citation type="submission" date="2023-03" db="EMBL/GenBank/DDBJ databases">
        <authorList>
            <person name="Pearce D."/>
        </authorList>
    </citation>
    <scope>NUCLEOTIDE SEQUENCE [LARGE SCALE GENOMIC DNA]</scope>
    <source>
        <strain evidence="1">Msz</strain>
    </source>
</reference>
<organism evidence="1 2">
    <name type="scientific">Methylocaldum szegediense</name>
    <dbReference type="NCBI Taxonomy" id="73780"/>
    <lineage>
        <taxon>Bacteria</taxon>
        <taxon>Pseudomonadati</taxon>
        <taxon>Pseudomonadota</taxon>
        <taxon>Gammaproteobacteria</taxon>
        <taxon>Methylococcales</taxon>
        <taxon>Methylococcaceae</taxon>
        <taxon>Methylocaldum</taxon>
    </lineage>
</organism>
<dbReference type="EMBL" id="OX458333">
    <property type="protein sequence ID" value="CAI8750605.1"/>
    <property type="molecule type" value="Genomic_DNA"/>
</dbReference>
<accession>A0ABN8X3B9</accession>
<sequence length="75" mass="8455">MQPGRFGLSRGWYRVEIEGQGFQQPKLYLDRGNSDYNNSERSEASGFGLFLSHLATTVAGATPKVRWSPHKLLRS</sequence>
<protein>
    <submittedName>
        <fullName evidence="1">Uncharacterized protein</fullName>
    </submittedName>
</protein>
<evidence type="ECO:0000313" key="1">
    <source>
        <dbReference type="EMBL" id="CAI8750605.1"/>
    </source>
</evidence>
<dbReference type="Proteomes" id="UP001162030">
    <property type="component" value="Chromosome"/>
</dbReference>